<evidence type="ECO:0000313" key="2">
    <source>
        <dbReference type="EMBL" id="MBC2777921.1"/>
    </source>
</evidence>
<dbReference type="GO" id="GO:0009103">
    <property type="term" value="P:lipopolysaccharide biosynthetic process"/>
    <property type="evidence" value="ECO:0007669"/>
    <property type="project" value="TreeGrafter"/>
</dbReference>
<organism evidence="2 3">
    <name type="scientific">Parasphingopyxis marina</name>
    <dbReference type="NCBI Taxonomy" id="2761622"/>
    <lineage>
        <taxon>Bacteria</taxon>
        <taxon>Pseudomonadati</taxon>
        <taxon>Pseudomonadota</taxon>
        <taxon>Alphaproteobacteria</taxon>
        <taxon>Sphingomonadales</taxon>
        <taxon>Sphingomonadaceae</taxon>
        <taxon>Parasphingopyxis</taxon>
    </lineage>
</organism>
<dbReference type="Proteomes" id="UP000564378">
    <property type="component" value="Unassembled WGS sequence"/>
</dbReference>
<comment type="caution">
    <text evidence="2">The sequence shown here is derived from an EMBL/GenBank/DDBJ whole genome shotgun (WGS) entry which is preliminary data.</text>
</comment>
<name>A0A842HZV5_9SPHN</name>
<dbReference type="AlphaFoldDB" id="A0A842HZV5"/>
<sequence length="411" mass="45269">MMGDILFLAHRVPYPPDRGDKIRSFNILKRLCELGTVHLAAFADDEADLAHGEALRQVMGSRLGSLHIERRSVSRPVGATRAMLADKPMSLPLFDSAGIRRFVGQTLDTKPVSTVFAFSSQMAQFVPQLPPGTRFIMDFVDVDSEKFANYALKTSSAVMQFVYRREARKLGAHERAVAERADYSLFVSEAEAEVFRSKTGFRSARIRVLENGIDCDHFEPDGDFPIVDKPGAPLLVFTGQMDYRPNIDGAISFADDVLPGVREMRPDAHFAIVGRNPTPEVLRLAKRRDITVTGEVDDIRSWLHAADLVVAPLRVARGIQNKVLEAMAMAKPVIASSDAFEGIDAEPGRHIMVGDTPNAGVHMILDLLDNEAMANLIGQAARQRMLARYSWESALAPLAEMITMPRGEAAA</sequence>
<gene>
    <name evidence="2" type="ORF">H6P80_09830</name>
</gene>
<dbReference type="NCBIfam" id="TIGR03087">
    <property type="entry name" value="stp1"/>
    <property type="match status" value="1"/>
</dbReference>
<dbReference type="GO" id="GO:0016757">
    <property type="term" value="F:glycosyltransferase activity"/>
    <property type="evidence" value="ECO:0007669"/>
    <property type="project" value="TreeGrafter"/>
</dbReference>
<accession>A0A842HZV5</accession>
<proteinExistence type="predicted"/>
<dbReference type="PANTHER" id="PTHR46401:SF2">
    <property type="entry name" value="GLYCOSYLTRANSFERASE WBBK-RELATED"/>
    <property type="match status" value="1"/>
</dbReference>
<evidence type="ECO:0000313" key="3">
    <source>
        <dbReference type="Proteomes" id="UP000564378"/>
    </source>
</evidence>
<keyword evidence="3" id="KW-1185">Reference proteome</keyword>
<dbReference type="PANTHER" id="PTHR46401">
    <property type="entry name" value="GLYCOSYLTRANSFERASE WBBK-RELATED"/>
    <property type="match status" value="1"/>
</dbReference>
<dbReference type="Pfam" id="PF13692">
    <property type="entry name" value="Glyco_trans_1_4"/>
    <property type="match status" value="1"/>
</dbReference>
<dbReference type="SUPFAM" id="SSF53756">
    <property type="entry name" value="UDP-Glycosyltransferase/glycogen phosphorylase"/>
    <property type="match status" value="1"/>
</dbReference>
<reference evidence="2 3" key="1">
    <citation type="submission" date="2020-08" db="EMBL/GenBank/DDBJ databases">
        <title>Draft genome sequence of Parasphingopyxis sp. GrpM-11.</title>
        <authorList>
            <person name="Oh J."/>
            <person name="Roh D.-H."/>
        </authorList>
    </citation>
    <scope>NUCLEOTIDE SEQUENCE [LARGE SCALE GENOMIC DNA]</scope>
    <source>
        <strain evidence="2 3">GrpM-11</strain>
    </source>
</reference>
<keyword evidence="1 2" id="KW-0808">Transferase</keyword>
<protein>
    <submittedName>
        <fullName evidence="2">TIGR03087 family PEP-CTERM/XrtA system glycosyltransferase</fullName>
    </submittedName>
</protein>
<dbReference type="EMBL" id="JACJVJ010000002">
    <property type="protein sequence ID" value="MBC2777921.1"/>
    <property type="molecule type" value="Genomic_DNA"/>
</dbReference>
<dbReference type="CDD" id="cd03801">
    <property type="entry name" value="GT4_PimA-like"/>
    <property type="match status" value="1"/>
</dbReference>
<dbReference type="InterPro" id="IPR017521">
    <property type="entry name" value="Sugar_tfrase_PEP-CTERM_Stp1"/>
</dbReference>
<dbReference type="Gene3D" id="3.40.50.2000">
    <property type="entry name" value="Glycogen Phosphorylase B"/>
    <property type="match status" value="2"/>
</dbReference>
<evidence type="ECO:0000256" key="1">
    <source>
        <dbReference type="ARBA" id="ARBA00022679"/>
    </source>
</evidence>